<accession>A0A2W4W270</accession>
<proteinExistence type="predicted"/>
<dbReference type="InterPro" id="IPR004155">
    <property type="entry name" value="PBS_lyase_HEAT"/>
</dbReference>
<gene>
    <name evidence="1" type="ORF">DCF17_15745</name>
</gene>
<comment type="caution">
    <text evidence="1">The sequence shown here is derived from an EMBL/GenBank/DDBJ whole genome shotgun (WGS) entry which is preliminary data.</text>
</comment>
<dbReference type="Pfam" id="PF00805">
    <property type="entry name" value="Pentapeptide"/>
    <property type="match status" value="3"/>
</dbReference>
<dbReference type="PANTHER" id="PTHR14136">
    <property type="entry name" value="BTB_POZ DOMAIN-CONTAINING PROTEIN KCTD9"/>
    <property type="match status" value="1"/>
</dbReference>
<dbReference type="InterPro" id="IPR051082">
    <property type="entry name" value="Pentapeptide-BTB/POZ_domain"/>
</dbReference>
<evidence type="ECO:0000313" key="2">
    <source>
        <dbReference type="Proteomes" id="UP000249081"/>
    </source>
</evidence>
<evidence type="ECO:0000313" key="1">
    <source>
        <dbReference type="EMBL" id="PZO37577.1"/>
    </source>
</evidence>
<sequence>MAQTSHSQPISAQVSTARIEGRLSATRSLALRRLVAWGLEVGLLVSSAALPWALGEAVRRHSEAETVPLNPAVTLVQGAIAQPLGLSRQRLVTAVPPLTNVVWFSALVLPVALAGSQIHSLVTRGKTWPKAWLGLQVVADGYSRLGHSSLGVSAALKRELGRWGLPMVVAYGLWLGSGAFPSLPWLGGLALAGSLGVGATGQVSRSRRAWYDYLAGTRVLLLRGGQVPSRYSPGADAQDNDYLNGQGSAKGTYALTTPLVGLTTEEYGGLTAIVLSPADSAEVLGPRGWRRHLPVISALAGVVVLGGLGALWLDRRLPAGNSGDALFLALVENLSQNATSFSDRQAAALALASSQDPRAVPLLVDMLGQTGDPSLLDTLQQALVTLGPPAIPDLQRLNLALANDLMALPPEQRLIPQLRQRTVKRTLAKILVLHSGNLNQLDLSGTNLSYVLESPDAFTLMLESQNLAGIVWQNAVLSGARFRKATFFDPGADGRIDTFDDWITDFSGSDLTEASLVAAQLRHAVFRNTSLLRANLSNSLAPYADFSGANASSAWLIAADVSYGRFDGTSLVGADLTAANLSHASLIAARLRQAHLAGTRLLSANLSQADLSEANLSEADLTGANLRQANLSNSWLRGADLSQANLEQADLQGSDLEGAVLTGANLAGANLAEARFFTPERSPGDTFVATVAEPEANNALVGVDFSKAVNLRAEQLEYVCRQGGIHPNCGAEF</sequence>
<dbReference type="Pfam" id="PF03130">
    <property type="entry name" value="HEAT_PBS"/>
    <property type="match status" value="1"/>
</dbReference>
<dbReference type="Gene3D" id="2.160.20.80">
    <property type="entry name" value="E3 ubiquitin-protein ligase SopA"/>
    <property type="match status" value="2"/>
</dbReference>
<reference evidence="1 2" key="2">
    <citation type="submission" date="2018-06" db="EMBL/GenBank/DDBJ databases">
        <title>Metagenomic assembly of (sub)arctic Cyanobacteria and their associated microbiome from non-axenic cultures.</title>
        <authorList>
            <person name="Baurain D."/>
        </authorList>
    </citation>
    <scope>NUCLEOTIDE SEQUENCE [LARGE SCALE GENOMIC DNA]</scope>
    <source>
        <strain evidence="1">ULC041bin1</strain>
    </source>
</reference>
<dbReference type="AlphaFoldDB" id="A0A2W4W270"/>
<protein>
    <submittedName>
        <fullName evidence="1">Uncharacterized protein</fullName>
    </submittedName>
</protein>
<dbReference type="InterPro" id="IPR001646">
    <property type="entry name" value="5peptide_repeat"/>
</dbReference>
<dbReference type="PANTHER" id="PTHR14136:SF17">
    <property type="entry name" value="BTB_POZ DOMAIN-CONTAINING PROTEIN KCTD9"/>
    <property type="match status" value="1"/>
</dbReference>
<dbReference type="Proteomes" id="UP000249081">
    <property type="component" value="Unassembled WGS sequence"/>
</dbReference>
<name>A0A2W4W270_9CYAN</name>
<organism evidence="1 2">
    <name type="scientific">Shackletoniella antarctica</name>
    <dbReference type="NCBI Taxonomy" id="268115"/>
    <lineage>
        <taxon>Bacteria</taxon>
        <taxon>Bacillati</taxon>
        <taxon>Cyanobacteriota</taxon>
        <taxon>Cyanophyceae</taxon>
        <taxon>Oculatellales</taxon>
        <taxon>Oculatellaceae</taxon>
        <taxon>Shackletoniella</taxon>
    </lineage>
</organism>
<dbReference type="SUPFAM" id="SSF141571">
    <property type="entry name" value="Pentapeptide repeat-like"/>
    <property type="match status" value="2"/>
</dbReference>
<reference evidence="2" key="1">
    <citation type="submission" date="2018-04" db="EMBL/GenBank/DDBJ databases">
        <authorList>
            <person name="Cornet L."/>
        </authorList>
    </citation>
    <scope>NUCLEOTIDE SEQUENCE [LARGE SCALE GENOMIC DNA]</scope>
</reference>
<dbReference type="EMBL" id="QBMN01000119">
    <property type="protein sequence ID" value="PZO37577.1"/>
    <property type="molecule type" value="Genomic_DNA"/>
</dbReference>